<gene>
    <name evidence="2" type="ORF">BO78DRAFT_419168</name>
</gene>
<dbReference type="OrthoDB" id="4453902at2759"/>
<feature type="region of interest" description="Disordered" evidence="1">
    <location>
        <begin position="44"/>
        <end position="74"/>
    </location>
</feature>
<evidence type="ECO:0008006" key="4">
    <source>
        <dbReference type="Google" id="ProtNLM"/>
    </source>
</evidence>
<keyword evidence="3" id="KW-1185">Reference proteome</keyword>
<accession>A0A319EDB3</accession>
<dbReference type="VEuPathDB" id="FungiDB:BO78DRAFT_419168"/>
<dbReference type="EMBL" id="KZ826354">
    <property type="protein sequence ID" value="PYI05845.1"/>
    <property type="molecule type" value="Genomic_DNA"/>
</dbReference>
<evidence type="ECO:0000256" key="1">
    <source>
        <dbReference type="SAM" id="MobiDB-lite"/>
    </source>
</evidence>
<dbReference type="Proteomes" id="UP000248423">
    <property type="component" value="Unassembled WGS sequence"/>
</dbReference>
<evidence type="ECO:0000313" key="2">
    <source>
        <dbReference type="EMBL" id="PYI05845.1"/>
    </source>
</evidence>
<sequence>MNPPHGNRSRLDAVTAIERSLTADILTQYTPDDLGAHDVEVSTMHLDGDGQPSSQSSFFEPYRDTLPQPDPEEDYPPFDENGGVFCTPIAWAQDIYQYLRTYLVDIAGQGNSKAHIQLMQPGNFDYKLWEHNHHFNWRATAVSKAPGGPWLKCMMLNNVKGSDDLTRGELLSICRIMVKGLEKYENHVVAPVMLLSFMGPRHGRVLLAHHDGTKLVIYKTQLFDFRSRNVPAFRILARWWCSRGVGDTVAGKPHIVQRTLKQ</sequence>
<proteinExistence type="predicted"/>
<evidence type="ECO:0000313" key="3">
    <source>
        <dbReference type="Proteomes" id="UP000248423"/>
    </source>
</evidence>
<name>A0A319EDB3_ASPSB</name>
<protein>
    <recommendedName>
        <fullName evidence="4">Fungal-type protein kinase domain-containing protein</fullName>
    </recommendedName>
</protein>
<reference evidence="2 3" key="1">
    <citation type="submission" date="2018-02" db="EMBL/GenBank/DDBJ databases">
        <title>The genomes of Aspergillus section Nigri reveals drivers in fungal speciation.</title>
        <authorList>
            <consortium name="DOE Joint Genome Institute"/>
            <person name="Vesth T.C."/>
            <person name="Nybo J."/>
            <person name="Theobald S."/>
            <person name="Brandl J."/>
            <person name="Frisvad J.C."/>
            <person name="Nielsen K.F."/>
            <person name="Lyhne E.K."/>
            <person name="Kogle M.E."/>
            <person name="Kuo A."/>
            <person name="Riley R."/>
            <person name="Clum A."/>
            <person name="Nolan M."/>
            <person name="Lipzen A."/>
            <person name="Salamov A."/>
            <person name="Henrissat B."/>
            <person name="Wiebenga A."/>
            <person name="De vries R.P."/>
            <person name="Grigoriev I.V."/>
            <person name="Mortensen U.H."/>
            <person name="Andersen M.R."/>
            <person name="Baker S.E."/>
        </authorList>
    </citation>
    <scope>NUCLEOTIDE SEQUENCE [LARGE SCALE GENOMIC DNA]</scope>
    <source>
        <strain evidence="2 3">CBS 121057</strain>
    </source>
</reference>
<dbReference type="AlphaFoldDB" id="A0A319EDB3"/>
<organism evidence="2 3">
    <name type="scientific">Aspergillus sclerotiicarbonarius (strain CBS 121057 / IBT 28362)</name>
    <dbReference type="NCBI Taxonomy" id="1448318"/>
    <lineage>
        <taxon>Eukaryota</taxon>
        <taxon>Fungi</taxon>
        <taxon>Dikarya</taxon>
        <taxon>Ascomycota</taxon>
        <taxon>Pezizomycotina</taxon>
        <taxon>Eurotiomycetes</taxon>
        <taxon>Eurotiomycetidae</taxon>
        <taxon>Eurotiales</taxon>
        <taxon>Aspergillaceae</taxon>
        <taxon>Aspergillus</taxon>
        <taxon>Aspergillus subgen. Circumdati</taxon>
    </lineage>
</organism>